<feature type="domain" description="DH" evidence="5">
    <location>
        <begin position="633"/>
        <end position="820"/>
    </location>
</feature>
<dbReference type="OrthoDB" id="2272012at2759"/>
<sequence>MDRPLGPRQPDKRHAAYESIFGRPSAQHHQATPPLAQYPYVQQSTPPIGQQYPYYPQQYGAQLDRRTSGSSRAHSIMNYPVSQQQAPPASYRQSIYQSQPGYSPHQPPSPSYAPSNNLAAPSVISRARSVASYPGVIAPQPEEPPDASLEALTRAGLTPAQAYQAQVYMNSPAGQRHSHPSQPANVPLLGINIDTDDGRLGIDFGSNAGPPSEQGAEDSSSDRQVSRHRSKASSMRSRLSVASSHIPSPELMAFPTGSTSSRPYPLQLDTAVSSAPMTGTSSSPASSTMVDVSTSLNVRRSSDSSKTVPGPAFRKDYVPQDRSRSMSATLNPQFRAMMESGRMPRPPIPQGLNGRDAHASITRQAQHRSRTPIVYPALLSRVAEAFKVRIQLQERVKDGLAYKDAFDGREAVDLIAFIIKTTDRNLALLLGRALDAQKFFHAVTYDHRLRDSSHDLYQFRTKVPSPFTSGELANAEDDSDGAKTPGQPLINDGVAIERLTVKESPTPSAESDAEKTYKDASRPTSPSPPDSVTSPTSRPRKGSITADDAPLPSGVFTLLTDCYSPTCSRDQLCYSIACPRRLEQQARLNMKPQAVLKKQISRESLGDLVEPGTLWIHSVPPEVVNSVSDAEKKRQEAINEVIYTERDFVRDMEYLRDLWIKPLKELDIIPESRRTDFVEQVFWNVQDIIAVNIRLRDALNKRQKSYAVVEQIGDLLLEAVPHFGPFVSYGAHQLYGKYEFEKEKSTNPAFAQFVEEVERRPESRKLELNGYLTKPTTRLARYPLLLEAVLKHTPDENPDKVALPKAVEMVREFLKAVNHETGKAENRFNLLQLDQQLIFRPGEEVDLRLKEEGRELIFKGALKKQGDSSELLVFLFDHALLMVKAKSKVEQYKVYRRPIPLELLLVSAPDDFPNTKPKDREKQKLLKNAPHAPVIPLKESKGGFSITFIHLGRKYYQMTLWASTYVSQRKWVEHIQKQQDMMRERSLVFQTVTMSEGFFIGPNRVNCAAPFHNGRRAVYGTDDGVYLSNLWEGNREPTRVLALNDVSQLDVLEDYQLLIVLSERQVITFPLDALDLQDPMAGMKRAKRIASHISFFKAGVCLGKTLVCVVKASPLSSTIKTLEPIDQNIRGRSKPTFKKLLQGGNDTLRVFKEFYIPVQSSSIHFLKTKLCVGCTNGFEIVDLETLDTQGLLDPADLSLDFVRKRENLRPLAIYRIDNEFLLCYDEFAFYVNKSGWRSRKDFMVYWEGYPTGFALHYPYVLAFEPTFVEIRHVETGAMSQIIQGNNLRCLFADTPPSTTNSAAQHQQYNPFQQGYGSYNSYSPVSPAVYSGRPSMNGYAHPPPGVPFPSPYQSRPQHSAGRDEILMVSDDRIMRLQMATPQQQHP</sequence>
<dbReference type="InterPro" id="IPR000591">
    <property type="entry name" value="DEP_dom"/>
</dbReference>
<dbReference type="CDD" id="cd04435">
    <property type="entry name" value="DEP_fRom2"/>
    <property type="match status" value="1"/>
</dbReference>
<dbReference type="Pfam" id="PF00621">
    <property type="entry name" value="RhoGEF"/>
    <property type="match status" value="1"/>
</dbReference>
<feature type="compositionally biased region" description="Low complexity" evidence="3">
    <location>
        <begin position="46"/>
        <end position="60"/>
    </location>
</feature>
<gene>
    <name evidence="7" type="ORF">LAESUDRAFT_812247</name>
</gene>
<dbReference type="Pfam" id="PF00610">
    <property type="entry name" value="DEP"/>
    <property type="match status" value="1"/>
</dbReference>
<evidence type="ECO:0000313" key="8">
    <source>
        <dbReference type="Proteomes" id="UP000076871"/>
    </source>
</evidence>
<evidence type="ECO:0000259" key="4">
    <source>
        <dbReference type="PROSITE" id="PS50003"/>
    </source>
</evidence>
<dbReference type="InParanoid" id="A0A165EKM6"/>
<dbReference type="GO" id="GO:0035556">
    <property type="term" value="P:intracellular signal transduction"/>
    <property type="evidence" value="ECO:0007669"/>
    <property type="project" value="InterPro"/>
</dbReference>
<feature type="region of interest" description="Disordered" evidence="3">
    <location>
        <begin position="1"/>
        <end position="118"/>
    </location>
</feature>
<protein>
    <submittedName>
        <fullName evidence="7">CNH-domain-containing protein</fullName>
    </submittedName>
</protein>
<dbReference type="Gene3D" id="1.10.10.10">
    <property type="entry name" value="Winged helix-like DNA-binding domain superfamily/Winged helix DNA-binding domain"/>
    <property type="match status" value="1"/>
</dbReference>
<feature type="region of interest" description="Disordered" evidence="3">
    <location>
        <begin position="467"/>
        <end position="550"/>
    </location>
</feature>
<keyword evidence="8" id="KW-1185">Reference proteome</keyword>
<keyword evidence="2" id="KW-0344">Guanine-nucleotide releasing factor</keyword>
<dbReference type="GO" id="GO:0005085">
    <property type="term" value="F:guanyl-nucleotide exchange factor activity"/>
    <property type="evidence" value="ECO:0007669"/>
    <property type="project" value="UniProtKB-KW"/>
</dbReference>
<reference evidence="7 8" key="1">
    <citation type="journal article" date="2016" name="Mol. Biol. Evol.">
        <title>Comparative Genomics of Early-Diverging Mushroom-Forming Fungi Provides Insights into the Origins of Lignocellulose Decay Capabilities.</title>
        <authorList>
            <person name="Nagy L.G."/>
            <person name="Riley R."/>
            <person name="Tritt A."/>
            <person name="Adam C."/>
            <person name="Daum C."/>
            <person name="Floudas D."/>
            <person name="Sun H."/>
            <person name="Yadav J.S."/>
            <person name="Pangilinan J."/>
            <person name="Larsson K.H."/>
            <person name="Matsuura K."/>
            <person name="Barry K."/>
            <person name="Labutti K."/>
            <person name="Kuo R."/>
            <person name="Ohm R.A."/>
            <person name="Bhattacharya S.S."/>
            <person name="Shirouzu T."/>
            <person name="Yoshinaga Y."/>
            <person name="Martin F.M."/>
            <person name="Grigoriev I.V."/>
            <person name="Hibbett D.S."/>
        </authorList>
    </citation>
    <scope>NUCLEOTIDE SEQUENCE [LARGE SCALE GENOMIC DNA]</scope>
    <source>
        <strain evidence="7 8">93-53</strain>
    </source>
</reference>
<dbReference type="SUPFAM" id="SSF48065">
    <property type="entry name" value="DBL homology domain (DH-domain)"/>
    <property type="match status" value="1"/>
</dbReference>
<evidence type="ECO:0000256" key="1">
    <source>
        <dbReference type="ARBA" id="ARBA00022553"/>
    </source>
</evidence>
<dbReference type="FunCoup" id="A0A165EKM6">
    <property type="interactions" value="40"/>
</dbReference>
<dbReference type="STRING" id="1314785.A0A165EKM6"/>
<dbReference type="InterPro" id="IPR036388">
    <property type="entry name" value="WH-like_DNA-bd_sf"/>
</dbReference>
<feature type="compositionally biased region" description="Basic and acidic residues" evidence="3">
    <location>
        <begin position="1"/>
        <end position="16"/>
    </location>
</feature>
<feature type="compositionally biased region" description="Pro residues" evidence="3">
    <location>
        <begin position="1340"/>
        <end position="1349"/>
    </location>
</feature>
<dbReference type="InterPro" id="IPR052233">
    <property type="entry name" value="Rho-type_GEFs"/>
</dbReference>
<dbReference type="SMART" id="SM00049">
    <property type="entry name" value="DEP"/>
    <property type="match status" value="1"/>
</dbReference>
<keyword evidence="1" id="KW-0597">Phosphoprotein</keyword>
<dbReference type="Gene3D" id="1.20.900.10">
    <property type="entry name" value="Dbl homology (DH) domain"/>
    <property type="match status" value="1"/>
</dbReference>
<feature type="compositionally biased region" description="Polar residues" evidence="3">
    <location>
        <begin position="80"/>
        <end position="101"/>
    </location>
</feature>
<feature type="compositionally biased region" description="Basic and acidic residues" evidence="3">
    <location>
        <begin position="512"/>
        <end position="521"/>
    </location>
</feature>
<accession>A0A165EKM6</accession>
<dbReference type="InterPro" id="IPR041675">
    <property type="entry name" value="PH_5"/>
</dbReference>
<dbReference type="PROSITE" id="PS50010">
    <property type="entry name" value="DH_2"/>
    <property type="match status" value="1"/>
</dbReference>
<dbReference type="SUPFAM" id="SSF46785">
    <property type="entry name" value="Winged helix' DNA-binding domain"/>
    <property type="match status" value="1"/>
</dbReference>
<dbReference type="GeneID" id="63831415"/>
<evidence type="ECO:0000259" key="6">
    <source>
        <dbReference type="PROSITE" id="PS50219"/>
    </source>
</evidence>
<dbReference type="PROSITE" id="PS50219">
    <property type="entry name" value="CNH"/>
    <property type="match status" value="1"/>
</dbReference>
<dbReference type="InterPro" id="IPR035899">
    <property type="entry name" value="DBL_dom_sf"/>
</dbReference>
<proteinExistence type="predicted"/>
<dbReference type="SMART" id="SM00036">
    <property type="entry name" value="CNH"/>
    <property type="match status" value="1"/>
</dbReference>
<dbReference type="Pfam" id="PF15405">
    <property type="entry name" value="PH_5"/>
    <property type="match status" value="1"/>
</dbReference>
<evidence type="ECO:0000256" key="2">
    <source>
        <dbReference type="ARBA" id="ARBA00022658"/>
    </source>
</evidence>
<evidence type="ECO:0000313" key="7">
    <source>
        <dbReference type="EMBL" id="KZT07256.1"/>
    </source>
</evidence>
<dbReference type="PANTHER" id="PTHR46572:SF2">
    <property type="entry name" value="RHO1 GDP-GTP EXCHANGE PROTEIN 1-RELATED"/>
    <property type="match status" value="1"/>
</dbReference>
<feature type="region of interest" description="Disordered" evidence="3">
    <location>
        <begin position="171"/>
        <end position="326"/>
    </location>
</feature>
<dbReference type="PROSITE" id="PS50003">
    <property type="entry name" value="PH_DOMAIN"/>
    <property type="match status" value="1"/>
</dbReference>
<feature type="compositionally biased region" description="Polar residues" evidence="3">
    <location>
        <begin position="270"/>
        <end position="307"/>
    </location>
</feature>
<feature type="compositionally biased region" description="Basic and acidic residues" evidence="3">
    <location>
        <begin position="313"/>
        <end position="324"/>
    </location>
</feature>
<evidence type="ECO:0000259" key="5">
    <source>
        <dbReference type="PROSITE" id="PS50010"/>
    </source>
</evidence>
<dbReference type="EMBL" id="KV427620">
    <property type="protein sequence ID" value="KZT07256.1"/>
    <property type="molecule type" value="Genomic_DNA"/>
</dbReference>
<dbReference type="Gene3D" id="2.30.29.30">
    <property type="entry name" value="Pleckstrin-homology domain (PH domain)/Phosphotyrosine-binding domain (PTB)"/>
    <property type="match status" value="1"/>
</dbReference>
<dbReference type="InterPro" id="IPR001849">
    <property type="entry name" value="PH_domain"/>
</dbReference>
<dbReference type="RefSeq" id="XP_040764996.1">
    <property type="nucleotide sequence ID" value="XM_040914388.1"/>
</dbReference>
<feature type="domain" description="CNH" evidence="6">
    <location>
        <begin position="1002"/>
        <end position="1297"/>
    </location>
</feature>
<dbReference type="SMART" id="SM00325">
    <property type="entry name" value="RhoGEF"/>
    <property type="match status" value="1"/>
</dbReference>
<name>A0A165EKM6_9APHY</name>
<feature type="domain" description="PH" evidence="4">
    <location>
        <begin position="855"/>
        <end position="980"/>
    </location>
</feature>
<dbReference type="InterPro" id="IPR036390">
    <property type="entry name" value="WH_DNA-bd_sf"/>
</dbReference>
<dbReference type="InterPro" id="IPR000219">
    <property type="entry name" value="DH_dom"/>
</dbReference>
<feature type="region of interest" description="Disordered" evidence="3">
    <location>
        <begin position="1339"/>
        <end position="1359"/>
    </location>
</feature>
<dbReference type="Pfam" id="PF00780">
    <property type="entry name" value="CNH"/>
    <property type="match status" value="1"/>
</dbReference>
<dbReference type="PANTHER" id="PTHR46572">
    <property type="entry name" value="RHO1 GDP-GTP EXCHANGE PROTEIN 1-RELATED"/>
    <property type="match status" value="1"/>
</dbReference>
<dbReference type="SUPFAM" id="SSF50729">
    <property type="entry name" value="PH domain-like"/>
    <property type="match status" value="1"/>
</dbReference>
<dbReference type="SMART" id="SM00233">
    <property type="entry name" value="PH"/>
    <property type="match status" value="1"/>
</dbReference>
<dbReference type="InterPro" id="IPR011993">
    <property type="entry name" value="PH-like_dom_sf"/>
</dbReference>
<feature type="compositionally biased region" description="Low complexity" evidence="3">
    <location>
        <begin position="232"/>
        <end position="244"/>
    </location>
</feature>
<organism evidence="7 8">
    <name type="scientific">Laetiporus sulphureus 93-53</name>
    <dbReference type="NCBI Taxonomy" id="1314785"/>
    <lineage>
        <taxon>Eukaryota</taxon>
        <taxon>Fungi</taxon>
        <taxon>Dikarya</taxon>
        <taxon>Basidiomycota</taxon>
        <taxon>Agaricomycotina</taxon>
        <taxon>Agaricomycetes</taxon>
        <taxon>Polyporales</taxon>
        <taxon>Laetiporus</taxon>
    </lineage>
</organism>
<evidence type="ECO:0000256" key="3">
    <source>
        <dbReference type="SAM" id="MobiDB-lite"/>
    </source>
</evidence>
<dbReference type="Proteomes" id="UP000076871">
    <property type="component" value="Unassembled WGS sequence"/>
</dbReference>
<dbReference type="InterPro" id="IPR001180">
    <property type="entry name" value="CNH_dom"/>
</dbReference>
<dbReference type="CDD" id="cd00160">
    <property type="entry name" value="RhoGEF"/>
    <property type="match status" value="1"/>
</dbReference>